<feature type="non-terminal residue" evidence="2">
    <location>
        <position position="240"/>
    </location>
</feature>
<evidence type="ECO:0000313" key="2">
    <source>
        <dbReference type="EMBL" id="CAB4040747.1"/>
    </source>
</evidence>
<comment type="caution">
    <text evidence="2">The sequence shown here is derived from an EMBL/GenBank/DDBJ whole genome shotgun (WGS) entry which is preliminary data.</text>
</comment>
<sequence length="240" mass="27168">MFNSEYSGGYFNFLDKPAIPCLTHVDHCEKGICNTKRLKDEIEKEITESKGLLGNCFGSDMKAKNNMNEQISNYQSHLQNLRLLDEKVGVNLQKLEATLAHLRKVFVLTVQSRSKSTNSRKKKEGKHKARVAKHKRAVKSAKQIRQHVKISDSLQWTNNDINSIELNKLKIKHHLHGLKYILENDDLDQGARNVLRQKLEEWLCDYTGAVISDDGDGDDDGDDDGDGDGDGDDDDDDDDD</sequence>
<name>A0A7D9LV39_PARCT</name>
<organism evidence="2 3">
    <name type="scientific">Paramuricea clavata</name>
    <name type="common">Red gorgonian</name>
    <name type="synonym">Violescent sea-whip</name>
    <dbReference type="NCBI Taxonomy" id="317549"/>
    <lineage>
        <taxon>Eukaryota</taxon>
        <taxon>Metazoa</taxon>
        <taxon>Cnidaria</taxon>
        <taxon>Anthozoa</taxon>
        <taxon>Octocorallia</taxon>
        <taxon>Malacalcyonacea</taxon>
        <taxon>Plexauridae</taxon>
        <taxon>Paramuricea</taxon>
    </lineage>
</organism>
<feature type="region of interest" description="Disordered" evidence="1">
    <location>
        <begin position="113"/>
        <end position="136"/>
    </location>
</feature>
<proteinExistence type="predicted"/>
<dbReference type="AlphaFoldDB" id="A0A7D9LV39"/>
<evidence type="ECO:0000256" key="1">
    <source>
        <dbReference type="SAM" id="MobiDB-lite"/>
    </source>
</evidence>
<protein>
    <submittedName>
        <fullName evidence="2">Uncharacterized protein</fullName>
    </submittedName>
</protein>
<dbReference type="Proteomes" id="UP001152795">
    <property type="component" value="Unassembled WGS sequence"/>
</dbReference>
<reference evidence="2" key="1">
    <citation type="submission" date="2020-04" db="EMBL/GenBank/DDBJ databases">
        <authorList>
            <person name="Alioto T."/>
            <person name="Alioto T."/>
            <person name="Gomez Garrido J."/>
        </authorList>
    </citation>
    <scope>NUCLEOTIDE SEQUENCE</scope>
    <source>
        <strain evidence="2">A484AB</strain>
    </source>
</reference>
<gene>
    <name evidence="2" type="ORF">PACLA_8A045018</name>
</gene>
<feature type="compositionally biased region" description="Basic residues" evidence="1">
    <location>
        <begin position="118"/>
        <end position="136"/>
    </location>
</feature>
<dbReference type="EMBL" id="CACRXK020027196">
    <property type="protein sequence ID" value="CAB4040747.1"/>
    <property type="molecule type" value="Genomic_DNA"/>
</dbReference>
<evidence type="ECO:0000313" key="3">
    <source>
        <dbReference type="Proteomes" id="UP001152795"/>
    </source>
</evidence>
<feature type="compositionally biased region" description="Acidic residues" evidence="1">
    <location>
        <begin position="213"/>
        <end position="240"/>
    </location>
</feature>
<accession>A0A7D9LV39</accession>
<feature type="region of interest" description="Disordered" evidence="1">
    <location>
        <begin position="209"/>
        <end position="240"/>
    </location>
</feature>
<keyword evidence="3" id="KW-1185">Reference proteome</keyword>